<protein>
    <submittedName>
        <fullName evidence="2">Uncharacterized protein</fullName>
    </submittedName>
</protein>
<dbReference type="Proteomes" id="UP000803884">
    <property type="component" value="Unassembled WGS sequence"/>
</dbReference>
<gene>
    <name evidence="2" type="ORF">WHR41_07040</name>
</gene>
<evidence type="ECO:0000313" key="3">
    <source>
        <dbReference type="Proteomes" id="UP000803884"/>
    </source>
</evidence>
<feature type="region of interest" description="Disordered" evidence="1">
    <location>
        <begin position="1"/>
        <end position="52"/>
    </location>
</feature>
<dbReference type="PANTHER" id="PTHR42085">
    <property type="entry name" value="F-BOX DOMAIN-CONTAINING PROTEIN"/>
    <property type="match status" value="1"/>
</dbReference>
<dbReference type="EMBL" id="JAAQHG020000025">
    <property type="protein sequence ID" value="KAL1584513.1"/>
    <property type="molecule type" value="Genomic_DNA"/>
</dbReference>
<feature type="compositionally biased region" description="Polar residues" evidence="1">
    <location>
        <begin position="23"/>
        <end position="52"/>
    </location>
</feature>
<reference evidence="2 3" key="1">
    <citation type="journal article" date="2020" name="Microbiol. Resour. Announc.">
        <title>Draft Genome Sequence of a Cladosporium Species Isolated from the Mesophotic Ascidian Didemnum maculosum.</title>
        <authorList>
            <person name="Gioti A."/>
            <person name="Siaperas R."/>
            <person name="Nikolaivits E."/>
            <person name="Le Goff G."/>
            <person name="Ouazzani J."/>
            <person name="Kotoulas G."/>
            <person name="Topakas E."/>
        </authorList>
    </citation>
    <scope>NUCLEOTIDE SEQUENCE [LARGE SCALE GENOMIC DNA]</scope>
    <source>
        <strain evidence="2 3">TM138-S3</strain>
    </source>
</reference>
<feature type="region of interest" description="Disordered" evidence="1">
    <location>
        <begin position="65"/>
        <end position="125"/>
    </location>
</feature>
<dbReference type="RefSeq" id="XP_069227619.1">
    <property type="nucleotide sequence ID" value="XM_069375645.1"/>
</dbReference>
<sequence>MDNGSISPLDLSMIANDGDATPKSLQDGSPSQGALMANTNPNHRNGEPTTHITNDLLNALGHQHSNQHVTTATSPKHRSTPPAHNHNNSNTSPCHHSQTPSKAKAKAKTKTKTVPTSTPRPYRTTATASSPIFRLPGELRNRIYRYALHDAKHAIELTPSSWASHQPALLRASTQLRAEALPIFYLENVFAAEVRDWSARVQGRLRDLCAAHGLRLKHRRHYFVGAPHWGNLAAWLREVFEGRSVGVSDCVGKVRGMERKIVGVMFLLARQKGMACRCEGCWGELERVLLAQRELLGMGDPRWLD</sequence>
<organism evidence="2 3">
    <name type="scientific">Cladosporium halotolerans</name>
    <dbReference type="NCBI Taxonomy" id="1052096"/>
    <lineage>
        <taxon>Eukaryota</taxon>
        <taxon>Fungi</taxon>
        <taxon>Dikarya</taxon>
        <taxon>Ascomycota</taxon>
        <taxon>Pezizomycotina</taxon>
        <taxon>Dothideomycetes</taxon>
        <taxon>Dothideomycetidae</taxon>
        <taxon>Cladosporiales</taxon>
        <taxon>Cladosporiaceae</taxon>
        <taxon>Cladosporium</taxon>
    </lineage>
</organism>
<dbReference type="InterPro" id="IPR038883">
    <property type="entry name" value="AN11006-like"/>
</dbReference>
<feature type="compositionally biased region" description="Polar residues" evidence="1">
    <location>
        <begin position="65"/>
        <end position="74"/>
    </location>
</feature>
<dbReference type="AlphaFoldDB" id="A0AB34KHE1"/>
<accession>A0AB34KHE1</accession>
<evidence type="ECO:0000313" key="2">
    <source>
        <dbReference type="EMBL" id="KAL1584513.1"/>
    </source>
</evidence>
<dbReference type="PANTHER" id="PTHR42085:SF1">
    <property type="entry name" value="F-BOX DOMAIN-CONTAINING PROTEIN"/>
    <property type="match status" value="1"/>
</dbReference>
<comment type="caution">
    <text evidence="2">The sequence shown here is derived from an EMBL/GenBank/DDBJ whole genome shotgun (WGS) entry which is preliminary data.</text>
</comment>
<feature type="compositionally biased region" description="Polar residues" evidence="1">
    <location>
        <begin position="85"/>
        <end position="96"/>
    </location>
</feature>
<keyword evidence="3" id="KW-1185">Reference proteome</keyword>
<proteinExistence type="predicted"/>
<name>A0AB34KHE1_9PEZI</name>
<dbReference type="GeneID" id="96008483"/>
<evidence type="ECO:0000256" key="1">
    <source>
        <dbReference type="SAM" id="MobiDB-lite"/>
    </source>
</evidence>